<dbReference type="Pfam" id="PF05050">
    <property type="entry name" value="Methyltransf_21"/>
    <property type="match status" value="1"/>
</dbReference>
<dbReference type="InterPro" id="IPR006342">
    <property type="entry name" value="FkbM_mtfrase"/>
</dbReference>
<gene>
    <name evidence="2" type="ORF">CQW49_00795</name>
</gene>
<keyword evidence="3" id="KW-1185">Reference proteome</keyword>
<dbReference type="PANTHER" id="PTHR36973">
    <property type="entry name" value="SLL1456 PROTEIN-RELATED"/>
    <property type="match status" value="1"/>
</dbReference>
<name>A0A2D2CV75_METT3</name>
<dbReference type="InterPro" id="IPR053188">
    <property type="entry name" value="FkbM_Methyltransferase"/>
</dbReference>
<dbReference type="NCBIfam" id="TIGR01444">
    <property type="entry name" value="fkbM_fam"/>
    <property type="match status" value="1"/>
</dbReference>
<dbReference type="EMBL" id="CP023737">
    <property type="protein sequence ID" value="ATQ66590.1"/>
    <property type="molecule type" value="Genomic_DNA"/>
</dbReference>
<protein>
    <recommendedName>
        <fullName evidence="1">Methyltransferase FkbM domain-containing protein</fullName>
    </recommendedName>
</protein>
<dbReference type="Proteomes" id="UP000230709">
    <property type="component" value="Chromosome"/>
</dbReference>
<dbReference type="Gene3D" id="3.40.50.150">
    <property type="entry name" value="Vaccinia Virus protein VP39"/>
    <property type="match status" value="1"/>
</dbReference>
<dbReference type="KEGG" id="mtw:CQW49_00795"/>
<dbReference type="PANTHER" id="PTHR36973:SF4">
    <property type="entry name" value="NODULATION PROTEIN"/>
    <property type="match status" value="1"/>
</dbReference>
<dbReference type="GO" id="GO:0008171">
    <property type="term" value="F:O-methyltransferase activity"/>
    <property type="evidence" value="ECO:0007669"/>
    <property type="project" value="TreeGrafter"/>
</dbReference>
<reference evidence="3" key="1">
    <citation type="submission" date="2017-10" db="EMBL/GenBank/DDBJ databases">
        <title>Completed PacBio SMRT sequence of Methylosinus trichosporium OB3b reveals presence of a third large plasmid.</title>
        <authorList>
            <person name="Charles T.C."/>
            <person name="Lynch M.D.J."/>
            <person name="Heil J.R."/>
            <person name="Cheng J."/>
        </authorList>
    </citation>
    <scope>NUCLEOTIDE SEQUENCE [LARGE SCALE GENOMIC DNA]</scope>
    <source>
        <strain evidence="3">OB3b</strain>
    </source>
</reference>
<dbReference type="InterPro" id="IPR029063">
    <property type="entry name" value="SAM-dependent_MTases_sf"/>
</dbReference>
<evidence type="ECO:0000313" key="2">
    <source>
        <dbReference type="EMBL" id="ATQ66590.1"/>
    </source>
</evidence>
<evidence type="ECO:0000259" key="1">
    <source>
        <dbReference type="Pfam" id="PF05050"/>
    </source>
</evidence>
<dbReference type="RefSeq" id="WP_003614923.1">
    <property type="nucleotide sequence ID" value="NZ_ADVE02000001.1"/>
</dbReference>
<accession>A0A2D2CV75</accession>
<evidence type="ECO:0000313" key="3">
    <source>
        <dbReference type="Proteomes" id="UP000230709"/>
    </source>
</evidence>
<dbReference type="STRING" id="595536.GCA_000178815_00786"/>
<dbReference type="SUPFAM" id="SSF53335">
    <property type="entry name" value="S-adenosyl-L-methionine-dependent methyltransferases"/>
    <property type="match status" value="1"/>
</dbReference>
<organism evidence="2 3">
    <name type="scientific">Methylosinus trichosporium (strain ATCC 35070 / NCIMB 11131 / UNIQEM 75 / OB3b)</name>
    <dbReference type="NCBI Taxonomy" id="595536"/>
    <lineage>
        <taxon>Bacteria</taxon>
        <taxon>Pseudomonadati</taxon>
        <taxon>Pseudomonadota</taxon>
        <taxon>Alphaproteobacteria</taxon>
        <taxon>Hyphomicrobiales</taxon>
        <taxon>Methylocystaceae</taxon>
        <taxon>Methylosinus</taxon>
    </lineage>
</organism>
<proteinExistence type="predicted"/>
<feature type="domain" description="Methyltransferase FkbM" evidence="1">
    <location>
        <begin position="64"/>
        <end position="229"/>
    </location>
</feature>
<sequence>MTRVGDLARRWPPLRRLAWRAGRRLYCAARGEPHLNSIGVNGEAYVQECVVAALAPGETLTAFDIGAYHGEWSLSLLDSLRAAGRVDARLRAFEPANGSRAHLLAALAAHPLGAFVAVDSIALSDSPGRAQFALMSEGGGSNSLSAPDGEPPCGWLEVETCDLTSFCRREGIERIHLVKCDAEGHDPLILRGAFELLREERIDILQFEYNHRWVQSRAFLKDVFALVADLPYEVARILPRGLETLPGWHFELERFFEANYLLVRRPALDWFAVRRGGFDASNVYV</sequence>
<dbReference type="AlphaFoldDB" id="A0A2D2CV75"/>